<dbReference type="SFLD" id="SFLDS00019">
    <property type="entry name" value="Glutathione_Transferase_(cytos"/>
    <property type="match status" value="1"/>
</dbReference>
<dbReference type="PROSITE" id="PS50404">
    <property type="entry name" value="GST_NTER"/>
    <property type="match status" value="1"/>
</dbReference>
<feature type="domain" description="GST C-terminal" evidence="5">
    <location>
        <begin position="84"/>
        <end position="218"/>
    </location>
</feature>
<dbReference type="InterPro" id="IPR040079">
    <property type="entry name" value="Glutathione_S-Trfase"/>
</dbReference>
<comment type="subcellular location">
    <subcellularLocation>
        <location evidence="1">Cytoplasm</location>
    </subcellularLocation>
</comment>
<dbReference type="SFLD" id="SFLDG00358">
    <property type="entry name" value="Main_(cytGST)"/>
    <property type="match status" value="1"/>
</dbReference>
<comment type="similarity">
    <text evidence="3">Belongs to the GST superfamily.</text>
</comment>
<dbReference type="InterPro" id="IPR036249">
    <property type="entry name" value="Thioredoxin-like_sf"/>
</dbReference>
<accession>A0AB39KXM5</accession>
<dbReference type="SFLD" id="SFLDG01150">
    <property type="entry name" value="Main.1:_Beta-like"/>
    <property type="match status" value="1"/>
</dbReference>
<dbReference type="InterPro" id="IPR004046">
    <property type="entry name" value="GST_C"/>
</dbReference>
<reference evidence="6" key="1">
    <citation type="submission" date="2024-06" db="EMBL/GenBank/DDBJ databases">
        <title>Caulobacter inopinatus, sp. nov.</title>
        <authorList>
            <person name="Donachie S.P."/>
        </authorList>
    </citation>
    <scope>NUCLEOTIDE SEQUENCE</scope>
    <source>
        <strain evidence="6">73W</strain>
    </source>
</reference>
<dbReference type="RefSeq" id="WP_369061509.1">
    <property type="nucleotide sequence ID" value="NZ_CP158375.1"/>
</dbReference>
<proteinExistence type="inferred from homology"/>
<evidence type="ECO:0000256" key="3">
    <source>
        <dbReference type="RuleBase" id="RU003494"/>
    </source>
</evidence>
<dbReference type="SUPFAM" id="SSF47616">
    <property type="entry name" value="GST C-terminal domain-like"/>
    <property type="match status" value="1"/>
</dbReference>
<dbReference type="PANTHER" id="PTHR43917">
    <property type="match status" value="1"/>
</dbReference>
<dbReference type="PROSITE" id="PS50405">
    <property type="entry name" value="GST_CTER"/>
    <property type="match status" value="1"/>
</dbReference>
<dbReference type="InterPro" id="IPR010987">
    <property type="entry name" value="Glutathione-S-Trfase_C-like"/>
</dbReference>
<dbReference type="Gene3D" id="3.40.30.10">
    <property type="entry name" value="Glutaredoxin"/>
    <property type="match status" value="1"/>
</dbReference>
<evidence type="ECO:0000313" key="6">
    <source>
        <dbReference type="EMBL" id="XDO97956.1"/>
    </source>
</evidence>
<feature type="domain" description="GST N-terminal" evidence="4">
    <location>
        <begin position="1"/>
        <end position="80"/>
    </location>
</feature>
<dbReference type="InterPro" id="IPR036282">
    <property type="entry name" value="Glutathione-S-Trfase_C_sf"/>
</dbReference>
<dbReference type="InterPro" id="IPR004045">
    <property type="entry name" value="Glutathione_S-Trfase_N"/>
</dbReference>
<gene>
    <name evidence="6" type="ORF">ABOZ73_05935</name>
</gene>
<dbReference type="GO" id="GO:0005737">
    <property type="term" value="C:cytoplasm"/>
    <property type="evidence" value="ECO:0007669"/>
    <property type="project" value="UniProtKB-SubCell"/>
</dbReference>
<keyword evidence="2" id="KW-0963">Cytoplasm</keyword>
<dbReference type="InterPro" id="IPR051369">
    <property type="entry name" value="GST_Theta"/>
</dbReference>
<dbReference type="Gene3D" id="1.20.1050.10">
    <property type="match status" value="1"/>
</dbReference>
<evidence type="ECO:0000259" key="4">
    <source>
        <dbReference type="PROSITE" id="PS50404"/>
    </source>
</evidence>
<dbReference type="CDD" id="cd00570">
    <property type="entry name" value="GST_N_family"/>
    <property type="match status" value="1"/>
</dbReference>
<evidence type="ECO:0000259" key="5">
    <source>
        <dbReference type="PROSITE" id="PS50405"/>
    </source>
</evidence>
<dbReference type="AlphaFoldDB" id="A0AB39KXM5"/>
<protein>
    <submittedName>
        <fullName evidence="6">Glutathione S-transferase family protein</fullName>
    </submittedName>
</protein>
<dbReference type="Pfam" id="PF02798">
    <property type="entry name" value="GST_N"/>
    <property type="match status" value="1"/>
</dbReference>
<dbReference type="EMBL" id="CP158375">
    <property type="protein sequence ID" value="XDO97956.1"/>
    <property type="molecule type" value="Genomic_DNA"/>
</dbReference>
<name>A0AB39KXM5_9CAUL</name>
<dbReference type="Pfam" id="PF00043">
    <property type="entry name" value="GST_C"/>
    <property type="match status" value="1"/>
</dbReference>
<organism evidence="6">
    <name type="scientific">Caulobacter sp. 73W</name>
    <dbReference type="NCBI Taxonomy" id="3161137"/>
    <lineage>
        <taxon>Bacteria</taxon>
        <taxon>Pseudomonadati</taxon>
        <taxon>Pseudomonadota</taxon>
        <taxon>Alphaproteobacteria</taxon>
        <taxon>Caulobacterales</taxon>
        <taxon>Caulobacteraceae</taxon>
        <taxon>Caulobacter</taxon>
    </lineage>
</organism>
<evidence type="ECO:0000256" key="2">
    <source>
        <dbReference type="ARBA" id="ARBA00022490"/>
    </source>
</evidence>
<dbReference type="PANTHER" id="PTHR43917:SF8">
    <property type="entry name" value="GH16740P-RELATED"/>
    <property type="match status" value="1"/>
</dbReference>
<sequence>MKLYSDPISTTSRPVLHFAAEAGINLEIVHIDMMSGGAQHPDYLRVNPNGIVPYLVDGDFGLGESSAILKYLADRAASPAYPVEIQARARINETMDWFATNLHKDLCVFGVYVAVMPPEGLDPAGVEALVTYGRTRSARWMTVLNDTMLADRDFVCGDQITIADYLGATFVSFGEAGGFDLSPWPNVAAWMQRMRARPGFAPAYAPFNAWLAQRAAEMQGAAA</sequence>
<evidence type="ECO:0000256" key="1">
    <source>
        <dbReference type="ARBA" id="ARBA00004496"/>
    </source>
</evidence>
<dbReference type="SUPFAM" id="SSF52833">
    <property type="entry name" value="Thioredoxin-like"/>
    <property type="match status" value="1"/>
</dbReference>